<dbReference type="RefSeq" id="WP_069834277.1">
    <property type="nucleotide sequence ID" value="NZ_MDGQ01000003.1"/>
</dbReference>
<dbReference type="Pfam" id="PF25594">
    <property type="entry name" value="GldB_lipo"/>
    <property type="match status" value="1"/>
</dbReference>
<dbReference type="STRING" id="1563681.BFP71_04725"/>
<proteinExistence type="predicted"/>
<comment type="caution">
    <text evidence="1">The sequence shown here is derived from an EMBL/GenBank/DDBJ whole genome shotgun (WGS) entry which is preliminary data.</text>
</comment>
<keyword evidence="2" id="KW-1185">Reference proteome</keyword>
<dbReference type="InterPro" id="IPR019853">
    <property type="entry name" value="GldB-like"/>
</dbReference>
<dbReference type="OrthoDB" id="976022at2"/>
<reference evidence="1 2" key="1">
    <citation type="submission" date="2016-08" db="EMBL/GenBank/DDBJ databases">
        <title>Draft genome of Fabibacter sp. strain SK-8.</title>
        <authorList>
            <person name="Wong S.-K."/>
            <person name="Hamasaki K."/>
            <person name="Yoshizawa S."/>
        </authorList>
    </citation>
    <scope>NUCLEOTIDE SEQUENCE [LARGE SCALE GENOMIC DNA]</scope>
    <source>
        <strain evidence="1 2">SK-8</strain>
    </source>
</reference>
<evidence type="ECO:0000313" key="2">
    <source>
        <dbReference type="Proteomes" id="UP000095552"/>
    </source>
</evidence>
<gene>
    <name evidence="1" type="ORF">BFP71_04725</name>
</gene>
<evidence type="ECO:0000313" key="1">
    <source>
        <dbReference type="EMBL" id="OEK06965.1"/>
    </source>
</evidence>
<dbReference type="PROSITE" id="PS51257">
    <property type="entry name" value="PROKAR_LIPOPROTEIN"/>
    <property type="match status" value="1"/>
</dbReference>
<sequence>MLKRFCFLILLLGFLSCSDNDPCDGNVDISDVEIQLSVENLTHEIHGIQTMDALVEFLNAHPIIKDVFFEFGGRPSENQVLINLQNLIQEKEFGSLFRAKSYDEFDKILDNDRSLRQFVTYGYLSNNPGKSLKDVYDIFSGSNLPNIPVTESTGTSTLLNYLSSNLTEQNYFYSLFEYRSEEKLFEDNLALLQNPSIDTLYQETIDLIDMGVVSYELDRAYARIQQYYPDFKLPKVKAVYSGFGSDFHFSDTLVVIGLDYYLGEEASYRPNVYDYLRTRLTPAHLVPQLIQFTSFKFNSAKEGKRTVLEEMISYGKALEFAKEMLPCVADSIIMGYTPQQLANATVSEGIIWSHFLDKRLLYSDNPSNIKKYVDERPFVPEIDKLCPGRIGQWLGWQIVKAYREETEVGFVELMAETDAQKILTQSKYRPRYR</sequence>
<dbReference type="EMBL" id="MDGQ01000003">
    <property type="protein sequence ID" value="OEK06965.1"/>
    <property type="molecule type" value="Genomic_DNA"/>
</dbReference>
<evidence type="ECO:0008006" key="3">
    <source>
        <dbReference type="Google" id="ProtNLM"/>
    </source>
</evidence>
<accession>A0A1E5T6F9</accession>
<organism evidence="1 2">
    <name type="scientific">Roseivirga misakiensis</name>
    <dbReference type="NCBI Taxonomy" id="1563681"/>
    <lineage>
        <taxon>Bacteria</taxon>
        <taxon>Pseudomonadati</taxon>
        <taxon>Bacteroidota</taxon>
        <taxon>Cytophagia</taxon>
        <taxon>Cytophagales</taxon>
        <taxon>Roseivirgaceae</taxon>
        <taxon>Roseivirga</taxon>
    </lineage>
</organism>
<dbReference type="Proteomes" id="UP000095552">
    <property type="component" value="Unassembled WGS sequence"/>
</dbReference>
<name>A0A1E5T6F9_9BACT</name>
<protein>
    <recommendedName>
        <fullName evidence="3">Gliding motility lipoprotein GldB</fullName>
    </recommendedName>
</protein>
<dbReference type="AlphaFoldDB" id="A0A1E5T6F9"/>